<accession>A0A9K3PNH0</accession>
<dbReference type="OrthoDB" id="44662at2759"/>
<dbReference type="PANTHER" id="PTHR12941:SF10">
    <property type="entry name" value="ER MEMBRANE PROTEIN COMPLEX SUBUNIT 8_9 HOMOLOG"/>
    <property type="match status" value="1"/>
</dbReference>
<evidence type="ECO:0000313" key="1">
    <source>
        <dbReference type="EMBL" id="KAG7353950.1"/>
    </source>
</evidence>
<evidence type="ECO:0000313" key="2">
    <source>
        <dbReference type="Proteomes" id="UP000693970"/>
    </source>
</evidence>
<gene>
    <name evidence="1" type="ORF">IV203_003306</name>
</gene>
<proteinExistence type="predicted"/>
<dbReference type="EMBL" id="JAGRRH010000016">
    <property type="protein sequence ID" value="KAG7353950.1"/>
    <property type="molecule type" value="Genomic_DNA"/>
</dbReference>
<dbReference type="PANTHER" id="PTHR12941">
    <property type="entry name" value="ER MEMBRANE PROTEIN COMPLEX"/>
    <property type="match status" value="1"/>
</dbReference>
<dbReference type="Proteomes" id="UP000693970">
    <property type="component" value="Unassembled WGS sequence"/>
</dbReference>
<dbReference type="InterPro" id="IPR005366">
    <property type="entry name" value="EMC8/9"/>
</dbReference>
<organism evidence="1 2">
    <name type="scientific">Nitzschia inconspicua</name>
    <dbReference type="NCBI Taxonomy" id="303405"/>
    <lineage>
        <taxon>Eukaryota</taxon>
        <taxon>Sar</taxon>
        <taxon>Stramenopiles</taxon>
        <taxon>Ochrophyta</taxon>
        <taxon>Bacillariophyta</taxon>
        <taxon>Bacillariophyceae</taxon>
        <taxon>Bacillariophycidae</taxon>
        <taxon>Bacillariales</taxon>
        <taxon>Bacillariaceae</taxon>
        <taxon>Nitzschia</taxon>
    </lineage>
</organism>
<name>A0A9K3PNH0_9STRA</name>
<comment type="caution">
    <text evidence="1">The sequence shown here is derived from an EMBL/GenBank/DDBJ whole genome shotgun (WGS) entry which is preliminary data.</text>
</comment>
<reference evidence="1" key="2">
    <citation type="submission" date="2021-04" db="EMBL/GenBank/DDBJ databases">
        <authorList>
            <person name="Podell S."/>
        </authorList>
    </citation>
    <scope>NUCLEOTIDE SEQUENCE</scope>
    <source>
        <strain evidence="1">Hildebrandi</strain>
    </source>
</reference>
<reference evidence="1" key="1">
    <citation type="journal article" date="2021" name="Sci. Rep.">
        <title>Diploid genomic architecture of Nitzschia inconspicua, an elite biomass production diatom.</title>
        <authorList>
            <person name="Oliver A."/>
            <person name="Podell S."/>
            <person name="Pinowska A."/>
            <person name="Traller J.C."/>
            <person name="Smith S.R."/>
            <person name="McClure R."/>
            <person name="Beliaev A."/>
            <person name="Bohutskyi P."/>
            <person name="Hill E.A."/>
            <person name="Rabines A."/>
            <person name="Zheng H."/>
            <person name="Allen L.Z."/>
            <person name="Kuo A."/>
            <person name="Grigoriev I.V."/>
            <person name="Allen A.E."/>
            <person name="Hazlebeck D."/>
            <person name="Allen E.E."/>
        </authorList>
    </citation>
    <scope>NUCLEOTIDE SEQUENCE</scope>
    <source>
        <strain evidence="1">Hildebrandi</strain>
    </source>
</reference>
<protein>
    <submittedName>
        <fullName evidence="1">UPF0172 domain containing protein</fullName>
    </submittedName>
</protein>
<sequence length="207" mass="22569">METELPRRSVSISPEVLALLFGHAFSHRTTPIHGALIGKASETKVEITDAFPICHETPTKFLIESSLSLVQSTLDGNTDKSPEIVGWYTAPELTHPGESSKQSPVALRVVAGLMSTSLSHPVLLALNNGTILEVLNGLKDPQTVVSVFGKDFGNQWMEKLDHKLMDPEKAVKSIAACAFDVKDLTDHWNAGAASEWTSAAKFKKRFF</sequence>
<dbReference type="Pfam" id="PF03665">
    <property type="entry name" value="UPF0172"/>
    <property type="match status" value="1"/>
</dbReference>
<keyword evidence="2" id="KW-1185">Reference proteome</keyword>
<dbReference type="GO" id="GO:0072546">
    <property type="term" value="C:EMC complex"/>
    <property type="evidence" value="ECO:0007669"/>
    <property type="project" value="InterPro"/>
</dbReference>
<dbReference type="AlphaFoldDB" id="A0A9K3PNH0"/>